<evidence type="ECO:0000313" key="4">
    <source>
        <dbReference type="Proteomes" id="UP001056336"/>
    </source>
</evidence>
<dbReference type="InterPro" id="IPR001633">
    <property type="entry name" value="EAL_dom"/>
</dbReference>
<sequence length="759" mass="83156">MERVVVAGDSTVLVVNDRLVDPALPLEPELAEHPLTMAALSALTAARPGTAPDSTGAERAVHIRLVIDPDTGATRGAEARYVPADGQPSSTAVLDLVLSPWCYPEELRNAREPDLHTAEIMAGPYASILLPELPAFLEGLTELFALRRACRDFRIVRHGTGEIRLVRFYGWFDEPGEDAIPHGVAIDITDLHVEPSPQKRYFDAIVDVMPDSILLIQLSDGQILWANRRVFERLNGAGHSGSRSARYADLRLILHPTDRRQLDVLAEELRDNPAGGARQTRMRMRDEFGNWRWIQVWVAPWQSGPDGRTMQILCTLRDVDAQVRAEQRMAWEAGHDPLTGLANRRVIGETLQSAADDPADPRRNVYFIDLDDFKKVNDAYGHSAGDDLLRTLAARISVLVTASDVVGRFGGDELVIVSSMPPDQLAERLLAAIRRPVTVAGAELTVTTSIGTAKVGAEEDPGDVVRRSNEAMYSAKRGGGNRYVVAGPLNTGPAQRRVEVEAELRRALRAGTAELRMAFQPIVESDRVPVAAEALLRWHHPSRGTLLPSEFLDIAEGAGLMDELSESIVRQSLSAVASWNATGRRLMVAVNAGRRELGTGRLFNLISETIAEFAVSPQQVCLEVTESVLVDAGSPELAELWRLRDLGLEVALDDFGTGYAPLTYLKRLPATIVKLDKSFVAGLGLPVPNPVDLAVSRAVVQLADELGMRVIAEGVESERQMITLMSIGYRYFQGFWAYQPMPTEELHAILLADDPAGLR</sequence>
<dbReference type="CDD" id="cd01949">
    <property type="entry name" value="GGDEF"/>
    <property type="match status" value="1"/>
</dbReference>
<reference evidence="3" key="2">
    <citation type="submission" date="2022-05" db="EMBL/GenBank/DDBJ databases">
        <authorList>
            <person name="Kim J.-S."/>
            <person name="Lee K."/>
            <person name="Suh M."/>
            <person name="Eom M."/>
            <person name="Kim J.-S."/>
            <person name="Kim D.-S."/>
            <person name="Ko S.-H."/>
            <person name="Shin Y."/>
            <person name="Lee J.-S."/>
        </authorList>
    </citation>
    <scope>NUCLEOTIDE SEQUENCE</scope>
    <source>
        <strain evidence="3">N237</strain>
    </source>
</reference>
<evidence type="ECO:0000259" key="1">
    <source>
        <dbReference type="PROSITE" id="PS50883"/>
    </source>
</evidence>
<accession>A0ABY4R584</accession>
<dbReference type="Gene3D" id="3.20.20.450">
    <property type="entry name" value="EAL domain"/>
    <property type="match status" value="1"/>
</dbReference>
<dbReference type="InterPro" id="IPR000014">
    <property type="entry name" value="PAS"/>
</dbReference>
<dbReference type="InterPro" id="IPR052155">
    <property type="entry name" value="Biofilm_reg_signaling"/>
</dbReference>
<dbReference type="SUPFAM" id="SSF55785">
    <property type="entry name" value="PYP-like sensor domain (PAS domain)"/>
    <property type="match status" value="1"/>
</dbReference>
<dbReference type="Gene3D" id="3.30.70.270">
    <property type="match status" value="1"/>
</dbReference>
<dbReference type="RefSeq" id="WP_249774238.1">
    <property type="nucleotide sequence ID" value="NZ_CP097332.1"/>
</dbReference>
<gene>
    <name evidence="3" type="ORF">M6D93_19065</name>
</gene>
<dbReference type="Gene3D" id="3.30.450.20">
    <property type="entry name" value="PAS domain"/>
    <property type="match status" value="1"/>
</dbReference>
<dbReference type="CDD" id="cd00130">
    <property type="entry name" value="PAS"/>
    <property type="match status" value="1"/>
</dbReference>
<dbReference type="PROSITE" id="PS50887">
    <property type="entry name" value="GGDEF"/>
    <property type="match status" value="1"/>
</dbReference>
<dbReference type="NCBIfam" id="TIGR00229">
    <property type="entry name" value="sensory_box"/>
    <property type="match status" value="1"/>
</dbReference>
<proteinExistence type="predicted"/>
<keyword evidence="4" id="KW-1185">Reference proteome</keyword>
<dbReference type="SUPFAM" id="SSF55073">
    <property type="entry name" value="Nucleotide cyclase"/>
    <property type="match status" value="1"/>
</dbReference>
<dbReference type="InterPro" id="IPR000160">
    <property type="entry name" value="GGDEF_dom"/>
</dbReference>
<evidence type="ECO:0000313" key="3">
    <source>
        <dbReference type="EMBL" id="UQX90343.1"/>
    </source>
</evidence>
<dbReference type="SMART" id="SM00052">
    <property type="entry name" value="EAL"/>
    <property type="match status" value="1"/>
</dbReference>
<dbReference type="PANTHER" id="PTHR44757">
    <property type="entry name" value="DIGUANYLATE CYCLASE DGCP"/>
    <property type="match status" value="1"/>
</dbReference>
<dbReference type="SUPFAM" id="SSF141868">
    <property type="entry name" value="EAL domain-like"/>
    <property type="match status" value="1"/>
</dbReference>
<name>A0ABY4R584_9ACTN</name>
<organism evidence="3 4">
    <name type="scientific">Jatrophihabitans telluris</name>
    <dbReference type="NCBI Taxonomy" id="2038343"/>
    <lineage>
        <taxon>Bacteria</taxon>
        <taxon>Bacillati</taxon>
        <taxon>Actinomycetota</taxon>
        <taxon>Actinomycetes</taxon>
        <taxon>Jatrophihabitantales</taxon>
        <taxon>Jatrophihabitantaceae</taxon>
        <taxon>Jatrophihabitans</taxon>
    </lineage>
</organism>
<protein>
    <submittedName>
        <fullName evidence="3">EAL domain-containing protein</fullName>
    </submittedName>
</protein>
<dbReference type="EMBL" id="CP097332">
    <property type="protein sequence ID" value="UQX90343.1"/>
    <property type="molecule type" value="Genomic_DNA"/>
</dbReference>
<evidence type="ECO:0000259" key="2">
    <source>
        <dbReference type="PROSITE" id="PS50887"/>
    </source>
</evidence>
<feature type="domain" description="EAL" evidence="1">
    <location>
        <begin position="497"/>
        <end position="754"/>
    </location>
</feature>
<reference evidence="3" key="1">
    <citation type="journal article" date="2018" name="Int. J. Syst. Evol. Microbiol.">
        <title>Jatrophihabitans telluris sp. nov., isolated from sediment soil of lava forest wetlands and the emended description of the genus Jatrophihabitans.</title>
        <authorList>
            <person name="Lee K.C."/>
            <person name="Suh M.K."/>
            <person name="Eom M.K."/>
            <person name="Kim K.K."/>
            <person name="Kim J.S."/>
            <person name="Kim D.S."/>
            <person name="Ko S.H."/>
            <person name="Shin Y.K."/>
            <person name="Lee J.S."/>
        </authorList>
    </citation>
    <scope>NUCLEOTIDE SEQUENCE</scope>
    <source>
        <strain evidence="3">N237</strain>
    </source>
</reference>
<dbReference type="InterPro" id="IPR029787">
    <property type="entry name" value="Nucleotide_cyclase"/>
</dbReference>
<dbReference type="PROSITE" id="PS50883">
    <property type="entry name" value="EAL"/>
    <property type="match status" value="1"/>
</dbReference>
<dbReference type="InterPro" id="IPR043128">
    <property type="entry name" value="Rev_trsase/Diguanyl_cyclase"/>
</dbReference>
<dbReference type="Proteomes" id="UP001056336">
    <property type="component" value="Chromosome"/>
</dbReference>
<dbReference type="InterPro" id="IPR035919">
    <property type="entry name" value="EAL_sf"/>
</dbReference>
<dbReference type="InterPro" id="IPR035965">
    <property type="entry name" value="PAS-like_dom_sf"/>
</dbReference>
<dbReference type="Pfam" id="PF00563">
    <property type="entry name" value="EAL"/>
    <property type="match status" value="1"/>
</dbReference>
<dbReference type="PANTHER" id="PTHR44757:SF2">
    <property type="entry name" value="BIOFILM ARCHITECTURE MAINTENANCE PROTEIN MBAA"/>
    <property type="match status" value="1"/>
</dbReference>
<dbReference type="SMART" id="SM00267">
    <property type="entry name" value="GGDEF"/>
    <property type="match status" value="1"/>
</dbReference>
<feature type="domain" description="GGDEF" evidence="2">
    <location>
        <begin position="361"/>
        <end position="488"/>
    </location>
</feature>
<dbReference type="NCBIfam" id="TIGR00254">
    <property type="entry name" value="GGDEF"/>
    <property type="match status" value="1"/>
</dbReference>
<dbReference type="Pfam" id="PF00990">
    <property type="entry name" value="GGDEF"/>
    <property type="match status" value="1"/>
</dbReference>
<dbReference type="CDD" id="cd01948">
    <property type="entry name" value="EAL"/>
    <property type="match status" value="1"/>
</dbReference>